<dbReference type="Gene3D" id="1.10.10.10">
    <property type="entry name" value="Winged helix-like DNA-binding domain superfamily/Winged helix DNA-binding domain"/>
    <property type="match status" value="1"/>
</dbReference>
<dbReference type="InterPro" id="IPR036390">
    <property type="entry name" value="WH_DNA-bd_sf"/>
</dbReference>
<dbReference type="Pfam" id="PF11625">
    <property type="entry name" value="DUF3253"/>
    <property type="match status" value="1"/>
</dbReference>
<protein>
    <submittedName>
        <fullName evidence="1">Uncharacterized protein DUF3253</fullName>
    </submittedName>
</protein>
<name>A0A4R3J5M6_9PROT</name>
<evidence type="ECO:0000313" key="1">
    <source>
        <dbReference type="EMBL" id="TCS60143.1"/>
    </source>
</evidence>
<accession>A0A4R3J5M6</accession>
<dbReference type="InterPro" id="IPR036388">
    <property type="entry name" value="WH-like_DNA-bd_sf"/>
</dbReference>
<comment type="caution">
    <text evidence="1">The sequence shown here is derived from an EMBL/GenBank/DDBJ whole genome shotgun (WGS) entry which is preliminary data.</text>
</comment>
<dbReference type="OrthoDB" id="7631458at2"/>
<dbReference type="AlphaFoldDB" id="A0A4R3J5M6"/>
<reference evidence="1 2" key="1">
    <citation type="submission" date="2019-03" db="EMBL/GenBank/DDBJ databases">
        <title>Genomic Encyclopedia of Type Strains, Phase IV (KMG-IV): sequencing the most valuable type-strain genomes for metagenomic binning, comparative biology and taxonomic classification.</title>
        <authorList>
            <person name="Goeker M."/>
        </authorList>
    </citation>
    <scope>NUCLEOTIDE SEQUENCE [LARGE SCALE GENOMIC DNA]</scope>
    <source>
        <strain evidence="1 2">DSM 101688</strain>
    </source>
</reference>
<dbReference type="RefSeq" id="WP_132940122.1">
    <property type="nucleotide sequence ID" value="NZ_CP119676.1"/>
</dbReference>
<dbReference type="EMBL" id="SLZW01000012">
    <property type="protein sequence ID" value="TCS60143.1"/>
    <property type="molecule type" value="Genomic_DNA"/>
</dbReference>
<organism evidence="1 2">
    <name type="scientific">Varunaivibrio sulfuroxidans</name>
    <dbReference type="NCBI Taxonomy" id="1773489"/>
    <lineage>
        <taxon>Bacteria</taxon>
        <taxon>Pseudomonadati</taxon>
        <taxon>Pseudomonadota</taxon>
        <taxon>Alphaproteobacteria</taxon>
        <taxon>Rhodospirillales</taxon>
        <taxon>Magnetovibrionaceae</taxon>
        <taxon>Varunaivibrio</taxon>
    </lineage>
</organism>
<gene>
    <name evidence="1" type="ORF">EDD55_11235</name>
</gene>
<evidence type="ECO:0000313" key="2">
    <source>
        <dbReference type="Proteomes" id="UP000295304"/>
    </source>
</evidence>
<dbReference type="SUPFAM" id="SSF46785">
    <property type="entry name" value="Winged helix' DNA-binding domain"/>
    <property type="match status" value="1"/>
</dbReference>
<dbReference type="InterPro" id="IPR021660">
    <property type="entry name" value="DUF3253"/>
</dbReference>
<proteinExistence type="predicted"/>
<dbReference type="Proteomes" id="UP000295304">
    <property type="component" value="Unassembled WGS sequence"/>
</dbReference>
<keyword evidence="2" id="KW-1185">Reference proteome</keyword>
<sequence length="102" mass="11120">MPSNTEKPPLDPVAQTIIDMLAGGATPTFQDVAKAIAKARAKPKDGPDAWRRYLTAVRQQALYLARNGSLELTRKGVAIDPNDFKGLVRIRLPQAADRHATD</sequence>